<proteinExistence type="predicted"/>
<evidence type="ECO:0000313" key="3">
    <source>
        <dbReference type="Proteomes" id="UP001055125"/>
    </source>
</evidence>
<sequence>MSGPANHRPTRPLSEYPTAELPPPPPEGALGEAASATLPTAAEPPPPAEVAILRFLDPGSISKEVPIRYAFEWEGREVRSIQVRRLAVAEVGAVIAAMPEGMPYDLYLFLAAMTGLPAPVLRGLIDDDGAELLAAARPFLPRIVEEMFYSPSSAPGASTPSLRPEG</sequence>
<gene>
    <name evidence="2" type="ORF">OCOJLMKI_0541</name>
</gene>
<name>A0ABQ4RUI9_9HYPH</name>
<reference evidence="2" key="1">
    <citation type="journal article" date="2021" name="Front. Microbiol.">
        <title>Comprehensive Comparative Genomics and Phenotyping of Methylobacterium Species.</title>
        <authorList>
            <person name="Alessa O."/>
            <person name="Ogura Y."/>
            <person name="Fujitani Y."/>
            <person name="Takami H."/>
            <person name="Hayashi T."/>
            <person name="Sahin N."/>
            <person name="Tani A."/>
        </authorList>
    </citation>
    <scope>NUCLEOTIDE SEQUENCE</scope>
    <source>
        <strain evidence="2">DSM 19015</strain>
    </source>
</reference>
<reference evidence="2" key="2">
    <citation type="submission" date="2021-08" db="EMBL/GenBank/DDBJ databases">
        <authorList>
            <person name="Tani A."/>
            <person name="Ola A."/>
            <person name="Ogura Y."/>
            <person name="Katsura K."/>
            <person name="Hayashi T."/>
        </authorList>
    </citation>
    <scope>NUCLEOTIDE SEQUENCE</scope>
    <source>
        <strain evidence="2">DSM 19015</strain>
    </source>
</reference>
<dbReference type="Proteomes" id="UP001055125">
    <property type="component" value="Unassembled WGS sequence"/>
</dbReference>
<accession>A0ABQ4RUI9</accession>
<dbReference type="RefSeq" id="WP_238242559.1">
    <property type="nucleotide sequence ID" value="NZ_BPQP01000008.1"/>
</dbReference>
<keyword evidence="3" id="KW-1185">Reference proteome</keyword>
<organism evidence="2 3">
    <name type="scientific">Methylobacterium iners</name>
    <dbReference type="NCBI Taxonomy" id="418707"/>
    <lineage>
        <taxon>Bacteria</taxon>
        <taxon>Pseudomonadati</taxon>
        <taxon>Pseudomonadota</taxon>
        <taxon>Alphaproteobacteria</taxon>
        <taxon>Hyphomicrobiales</taxon>
        <taxon>Methylobacteriaceae</taxon>
        <taxon>Methylobacterium</taxon>
    </lineage>
</organism>
<evidence type="ECO:0000256" key="1">
    <source>
        <dbReference type="SAM" id="MobiDB-lite"/>
    </source>
</evidence>
<dbReference type="EMBL" id="BPQP01000008">
    <property type="protein sequence ID" value="GJD93348.1"/>
    <property type="molecule type" value="Genomic_DNA"/>
</dbReference>
<evidence type="ECO:0000313" key="2">
    <source>
        <dbReference type="EMBL" id="GJD93348.1"/>
    </source>
</evidence>
<feature type="region of interest" description="Disordered" evidence="1">
    <location>
        <begin position="1"/>
        <end position="43"/>
    </location>
</feature>
<feature type="compositionally biased region" description="Low complexity" evidence="1">
    <location>
        <begin position="28"/>
        <end position="41"/>
    </location>
</feature>
<evidence type="ECO:0008006" key="4">
    <source>
        <dbReference type="Google" id="ProtNLM"/>
    </source>
</evidence>
<protein>
    <recommendedName>
        <fullName evidence="4">Phage tail assembly protein</fullName>
    </recommendedName>
</protein>
<comment type="caution">
    <text evidence="2">The sequence shown here is derived from an EMBL/GenBank/DDBJ whole genome shotgun (WGS) entry which is preliminary data.</text>
</comment>